<feature type="domain" description="AB hydrolase-1" evidence="2">
    <location>
        <begin position="3"/>
        <end position="115"/>
    </location>
</feature>
<dbReference type="InterPro" id="IPR021975">
    <property type="entry name" value="Rifampin_Arr"/>
</dbReference>
<reference evidence="3 4" key="1">
    <citation type="submission" date="2024-02" db="EMBL/GenBank/DDBJ databases">
        <title>Janibacter sp. nov., isolated from gut of marine sandworm.</title>
        <authorList>
            <person name="Kim B."/>
            <person name="Jun M.O."/>
            <person name="Shin N.-R."/>
        </authorList>
    </citation>
    <scope>NUCLEOTIDE SEQUENCE [LARGE SCALE GENOMIC DNA]</scope>
    <source>
        <strain evidence="3 4">A1S7</strain>
    </source>
</reference>
<name>A0ABZ2MK95_9MICO</name>
<dbReference type="Gene3D" id="3.40.50.1820">
    <property type="entry name" value="alpha/beta hydrolase"/>
    <property type="match status" value="1"/>
</dbReference>
<keyword evidence="4" id="KW-1185">Reference proteome</keyword>
<evidence type="ECO:0000259" key="2">
    <source>
        <dbReference type="Pfam" id="PF12697"/>
    </source>
</evidence>
<evidence type="ECO:0000313" key="3">
    <source>
        <dbReference type="EMBL" id="WXB77494.1"/>
    </source>
</evidence>
<accession>A0ABZ2MK95</accession>
<dbReference type="Pfam" id="PF12120">
    <property type="entry name" value="Arr-ms"/>
    <property type="match status" value="1"/>
</dbReference>
<dbReference type="InterPro" id="IPR029058">
    <property type="entry name" value="AB_hydrolase_fold"/>
</dbReference>
<dbReference type="SUPFAM" id="SSF53474">
    <property type="entry name" value="alpha/beta-Hydrolases"/>
    <property type="match status" value="1"/>
</dbReference>
<organism evidence="3 4">
    <name type="scientific">Janibacter alittae</name>
    <dbReference type="NCBI Taxonomy" id="3115209"/>
    <lineage>
        <taxon>Bacteria</taxon>
        <taxon>Bacillati</taxon>
        <taxon>Actinomycetota</taxon>
        <taxon>Actinomycetes</taxon>
        <taxon>Micrococcales</taxon>
        <taxon>Intrasporangiaceae</taxon>
        <taxon>Janibacter</taxon>
    </lineage>
</organism>
<proteinExistence type="predicted"/>
<dbReference type="InterPro" id="IPR000073">
    <property type="entry name" value="AB_hydrolase_1"/>
</dbReference>
<feature type="domain" description="Rifampin ADP-ribosyltransferase" evidence="1">
    <location>
        <begin position="180"/>
        <end position="278"/>
    </location>
</feature>
<evidence type="ECO:0000259" key="1">
    <source>
        <dbReference type="Pfam" id="PF12120"/>
    </source>
</evidence>
<dbReference type="NCBIfam" id="NF033144">
    <property type="entry name" value="rifampin_ARR"/>
    <property type="match status" value="1"/>
</dbReference>
<evidence type="ECO:0000313" key="4">
    <source>
        <dbReference type="Proteomes" id="UP001382727"/>
    </source>
</evidence>
<dbReference type="EMBL" id="CP144913">
    <property type="protein sequence ID" value="WXB77494.1"/>
    <property type="molecule type" value="Genomic_DNA"/>
</dbReference>
<dbReference type="InterPro" id="IPR038611">
    <property type="entry name" value="Arr_sf"/>
</dbReference>
<protein>
    <submittedName>
        <fullName evidence="3">NAD(+)--rifampin ADP-ribosyltransferase</fullName>
    </submittedName>
</protein>
<dbReference type="Proteomes" id="UP001382727">
    <property type="component" value="Chromosome"/>
</dbReference>
<dbReference type="Pfam" id="PF12697">
    <property type="entry name" value="Abhydrolase_6"/>
    <property type="match status" value="1"/>
</dbReference>
<gene>
    <name evidence="3" type="primary">arr</name>
    <name evidence="3" type="ORF">V1351_05350</name>
</gene>
<sequence>MAVLFLHGAGGSVEDQTMVRALRAGIDDDVLAPDLDEGETTHEAWSGRIDEHLRPDVDVVVGHSFGGSTILRMLTERDLGIRRLILLAAPNWGPDGWQVPEFALPDGADAALPSGLEVELHHCLDDEVVPFGHVYQLAARLPRALVVYRRQGGHQFVAPAMDAVVRRLLGPRAVDDTGPFFHGTRAPLRTGDLLRPGRDSNYGARRRANFIYLTATLDAAVWGAQLATGQGPARVYQVRPTGVLEDDPNLTDQMFAGNPTRSYRTVEPLRVLHEVTDWEPHPPEAVQQMRDGLADLAARGIEAIND</sequence>
<dbReference type="Gene3D" id="3.20.170.40">
    <property type="entry name" value="Rifampin ADP-ribosyltransferase domain"/>
    <property type="match status" value="1"/>
</dbReference>